<dbReference type="EMBL" id="MCGR01000028">
    <property type="protein sequence ID" value="ORY78894.1"/>
    <property type="molecule type" value="Genomic_DNA"/>
</dbReference>
<accession>A0A1Y2F5X8</accession>
<protein>
    <recommendedName>
        <fullName evidence="3">F-box domain-containing protein</fullName>
    </recommendedName>
</protein>
<dbReference type="Proteomes" id="UP000193467">
    <property type="component" value="Unassembled WGS sequence"/>
</dbReference>
<evidence type="ECO:0000313" key="2">
    <source>
        <dbReference type="Proteomes" id="UP000193467"/>
    </source>
</evidence>
<evidence type="ECO:0000313" key="1">
    <source>
        <dbReference type="EMBL" id="ORY78894.1"/>
    </source>
</evidence>
<dbReference type="AlphaFoldDB" id="A0A1Y2F5X8"/>
<dbReference type="InParanoid" id="A0A1Y2F5X8"/>
<sequence>MRSPSRLWNCTILDLEVDMSRLSSKLLAGLKSLSIRGNLKGRPRIPPGTTSELTRFSLDPEYLPSLAFLDSILPAAPFLTSLELEVREDGDMLSRDYTKCLQTITQQLLHLAVTIGESSSTPTSRASLDVTRFVSSRTSLKSLELCDCGTAYIKDVVAALRAPLAVLETELAFGWNDAGTGVAELAAVLELPSMAGLKRWRMADSSDWGGELSEDETTQWEEVCRAHGVEPRDERRFFTDYPAE</sequence>
<evidence type="ECO:0008006" key="3">
    <source>
        <dbReference type="Google" id="ProtNLM"/>
    </source>
</evidence>
<organism evidence="1 2">
    <name type="scientific">Leucosporidium creatinivorum</name>
    <dbReference type="NCBI Taxonomy" id="106004"/>
    <lineage>
        <taxon>Eukaryota</taxon>
        <taxon>Fungi</taxon>
        <taxon>Dikarya</taxon>
        <taxon>Basidiomycota</taxon>
        <taxon>Pucciniomycotina</taxon>
        <taxon>Microbotryomycetes</taxon>
        <taxon>Leucosporidiales</taxon>
        <taxon>Leucosporidium</taxon>
    </lineage>
</organism>
<proteinExistence type="predicted"/>
<comment type="caution">
    <text evidence="1">The sequence shown here is derived from an EMBL/GenBank/DDBJ whole genome shotgun (WGS) entry which is preliminary data.</text>
</comment>
<name>A0A1Y2F5X8_9BASI</name>
<reference evidence="1 2" key="1">
    <citation type="submission" date="2016-07" db="EMBL/GenBank/DDBJ databases">
        <title>Pervasive Adenine N6-methylation of Active Genes in Fungi.</title>
        <authorList>
            <consortium name="DOE Joint Genome Institute"/>
            <person name="Mondo S.J."/>
            <person name="Dannebaum R.O."/>
            <person name="Kuo R.C."/>
            <person name="Labutti K."/>
            <person name="Haridas S."/>
            <person name="Kuo A."/>
            <person name="Salamov A."/>
            <person name="Ahrendt S.R."/>
            <person name="Lipzen A."/>
            <person name="Sullivan W."/>
            <person name="Andreopoulos W.B."/>
            <person name="Clum A."/>
            <person name="Lindquist E."/>
            <person name="Daum C."/>
            <person name="Ramamoorthy G.K."/>
            <person name="Gryganskyi A."/>
            <person name="Culley D."/>
            <person name="Magnuson J.K."/>
            <person name="James T.Y."/>
            <person name="O'Malley M.A."/>
            <person name="Stajich J.E."/>
            <person name="Spatafora J.W."/>
            <person name="Visel A."/>
            <person name="Grigoriev I.V."/>
        </authorList>
    </citation>
    <scope>NUCLEOTIDE SEQUENCE [LARGE SCALE GENOMIC DNA]</scope>
    <source>
        <strain evidence="1 2">62-1032</strain>
    </source>
</reference>
<gene>
    <name evidence="1" type="ORF">BCR35DRAFT_100155</name>
</gene>
<keyword evidence="2" id="KW-1185">Reference proteome</keyword>